<dbReference type="KEGG" id="sgbi:P3F81_04340"/>
<proteinExistence type="inferred from homology"/>
<reference evidence="8" key="1">
    <citation type="submission" date="2023-03" db="EMBL/GenBank/DDBJ databases">
        <title>Selenobaculum gbiensis gen. nov. sp. nov., a new bacterium isolated from the gut microbiota of IBD patient.</title>
        <authorList>
            <person name="Yeo S."/>
            <person name="Park H."/>
            <person name="Huh C.S."/>
        </authorList>
    </citation>
    <scope>NUCLEOTIDE SEQUENCE</scope>
    <source>
        <strain evidence="8">ICN-92133</strain>
    </source>
</reference>
<keyword evidence="3 6" id="KW-0658">Purine biosynthesis</keyword>
<sequence>MTNTAVLGVLASGRGSNLQSIIDAIDIGRIKAEIAVVISDKPEANALKRVAELGIPAVCVDRKLYDTKEEFEKALVEELEKHRVDLVILAGFMRILSPYFVNAFKNKIMNIHPSLLPAFPGAHAHRSVLEYGAKVSGCTIHFVDEGMDSGPIILQESVPVLDDDTEETLAARVLKVEHVLYPKAIALYLEDKLEINGRRVMIKE</sequence>
<dbReference type="HAMAP" id="MF_01930">
    <property type="entry name" value="PurN"/>
    <property type="match status" value="1"/>
</dbReference>
<keyword evidence="9" id="KW-1185">Reference proteome</keyword>
<dbReference type="SUPFAM" id="SSF53328">
    <property type="entry name" value="Formyltransferase"/>
    <property type="match status" value="1"/>
</dbReference>
<comment type="function">
    <text evidence="6">Catalyzes the transfer of a formyl group from 10-formyltetrahydrofolate to 5-phospho-ribosyl-glycinamide (GAR), producing 5-phospho-ribosyl-N-formylglycinamide (FGAR) and tetrahydrofolate.</text>
</comment>
<dbReference type="PANTHER" id="PTHR43369:SF2">
    <property type="entry name" value="PHOSPHORIBOSYLGLYCINAMIDE FORMYLTRANSFERASE"/>
    <property type="match status" value="1"/>
</dbReference>
<dbReference type="CDD" id="cd08645">
    <property type="entry name" value="FMT_core_GART"/>
    <property type="match status" value="1"/>
</dbReference>
<keyword evidence="2 6" id="KW-0808">Transferase</keyword>
<name>A0A9Y2EUC0_9FIRM</name>
<feature type="binding site" evidence="6">
    <location>
        <position position="110"/>
    </location>
    <ligand>
        <name>(6R)-10-formyltetrahydrofolate</name>
        <dbReference type="ChEBI" id="CHEBI:195366"/>
    </ligand>
</feature>
<evidence type="ECO:0000313" key="8">
    <source>
        <dbReference type="EMBL" id="WIW71540.1"/>
    </source>
</evidence>
<dbReference type="GO" id="GO:0004644">
    <property type="term" value="F:phosphoribosylglycinamide formyltransferase activity"/>
    <property type="evidence" value="ECO:0007669"/>
    <property type="project" value="UniProtKB-UniRule"/>
</dbReference>
<dbReference type="EMBL" id="CP120678">
    <property type="protein sequence ID" value="WIW71540.1"/>
    <property type="molecule type" value="Genomic_DNA"/>
</dbReference>
<feature type="binding site" evidence="6">
    <location>
        <position position="68"/>
    </location>
    <ligand>
        <name>(6R)-10-formyltetrahydrofolate</name>
        <dbReference type="ChEBI" id="CHEBI:195366"/>
    </ligand>
</feature>
<dbReference type="PANTHER" id="PTHR43369">
    <property type="entry name" value="PHOSPHORIBOSYLGLYCINAMIDE FORMYLTRANSFERASE"/>
    <property type="match status" value="1"/>
</dbReference>
<dbReference type="Pfam" id="PF00551">
    <property type="entry name" value="Formyl_trans_N"/>
    <property type="match status" value="1"/>
</dbReference>
<evidence type="ECO:0000256" key="5">
    <source>
        <dbReference type="ARBA" id="ARBA00047664"/>
    </source>
</evidence>
<dbReference type="FunFam" id="3.40.50.170:FF:000007">
    <property type="entry name" value="Phosphoribosylglycinamide formyltransferase"/>
    <property type="match status" value="1"/>
</dbReference>
<evidence type="ECO:0000256" key="4">
    <source>
        <dbReference type="ARBA" id="ARBA00038440"/>
    </source>
</evidence>
<evidence type="ECO:0000256" key="1">
    <source>
        <dbReference type="ARBA" id="ARBA00005054"/>
    </source>
</evidence>
<dbReference type="PROSITE" id="PS00373">
    <property type="entry name" value="GART"/>
    <property type="match status" value="1"/>
</dbReference>
<dbReference type="RefSeq" id="WP_147667931.1">
    <property type="nucleotide sequence ID" value="NZ_CP120678.1"/>
</dbReference>
<organism evidence="8 9">
    <name type="scientific">Selenobaculum gibii</name>
    <dbReference type="NCBI Taxonomy" id="3054208"/>
    <lineage>
        <taxon>Bacteria</taxon>
        <taxon>Bacillati</taxon>
        <taxon>Bacillota</taxon>
        <taxon>Negativicutes</taxon>
        <taxon>Selenomonadales</taxon>
        <taxon>Selenomonadaceae</taxon>
        <taxon>Selenobaculum</taxon>
    </lineage>
</organism>
<evidence type="ECO:0000256" key="2">
    <source>
        <dbReference type="ARBA" id="ARBA00022679"/>
    </source>
</evidence>
<protein>
    <recommendedName>
        <fullName evidence="6">Phosphoribosylglycinamide formyltransferase</fullName>
        <ecNumber evidence="6">2.1.2.2</ecNumber>
    </recommendedName>
    <alternativeName>
        <fullName evidence="6">5'-phosphoribosylglycinamide transformylase</fullName>
    </alternativeName>
    <alternativeName>
        <fullName evidence="6">GAR transformylase</fullName>
        <shortName evidence="6">GART</shortName>
    </alternativeName>
</protein>
<dbReference type="AlphaFoldDB" id="A0A9Y2EUC0"/>
<dbReference type="NCBIfam" id="TIGR00639">
    <property type="entry name" value="PurN"/>
    <property type="match status" value="1"/>
</dbReference>
<comment type="pathway">
    <text evidence="1 6">Purine metabolism; IMP biosynthesis via de novo pathway; N(2)-formyl-N(1)-(5-phospho-D-ribosyl)glycinamide from N(1)-(5-phospho-D-ribosyl)glycinamide (10-formyl THF route): step 1/1.</text>
</comment>
<accession>A0A9Y2EUC0</accession>
<evidence type="ECO:0000256" key="6">
    <source>
        <dbReference type="HAMAP-Rule" id="MF_01930"/>
    </source>
</evidence>
<dbReference type="InterPro" id="IPR004607">
    <property type="entry name" value="GART"/>
</dbReference>
<dbReference type="EC" id="2.1.2.2" evidence="6"/>
<evidence type="ECO:0000259" key="7">
    <source>
        <dbReference type="Pfam" id="PF00551"/>
    </source>
</evidence>
<dbReference type="Proteomes" id="UP001243623">
    <property type="component" value="Chromosome"/>
</dbReference>
<comment type="similarity">
    <text evidence="4 6">Belongs to the GART family.</text>
</comment>
<feature type="active site" description="Proton donor" evidence="6">
    <location>
        <position position="112"/>
    </location>
</feature>
<dbReference type="InterPro" id="IPR036477">
    <property type="entry name" value="Formyl_transf_N_sf"/>
</dbReference>
<evidence type="ECO:0000256" key="3">
    <source>
        <dbReference type="ARBA" id="ARBA00022755"/>
    </source>
</evidence>
<feature type="domain" description="Formyl transferase N-terminal" evidence="7">
    <location>
        <begin position="9"/>
        <end position="185"/>
    </location>
</feature>
<dbReference type="GO" id="GO:0005737">
    <property type="term" value="C:cytoplasm"/>
    <property type="evidence" value="ECO:0007669"/>
    <property type="project" value="TreeGrafter"/>
</dbReference>
<dbReference type="InterPro" id="IPR001555">
    <property type="entry name" value="GART_AS"/>
</dbReference>
<evidence type="ECO:0000313" key="9">
    <source>
        <dbReference type="Proteomes" id="UP001243623"/>
    </source>
</evidence>
<gene>
    <name evidence="6 8" type="primary">purN</name>
    <name evidence="8" type="ORF">P3F81_04340</name>
</gene>
<feature type="site" description="Raises pKa of active site His" evidence="6">
    <location>
        <position position="148"/>
    </location>
</feature>
<dbReference type="GO" id="GO:0006189">
    <property type="term" value="P:'de novo' IMP biosynthetic process"/>
    <property type="evidence" value="ECO:0007669"/>
    <property type="project" value="UniProtKB-UniRule"/>
</dbReference>
<dbReference type="Gene3D" id="3.40.50.170">
    <property type="entry name" value="Formyl transferase, N-terminal domain"/>
    <property type="match status" value="1"/>
</dbReference>
<dbReference type="InterPro" id="IPR002376">
    <property type="entry name" value="Formyl_transf_N"/>
</dbReference>
<feature type="binding site" evidence="6">
    <location>
        <begin position="15"/>
        <end position="17"/>
    </location>
    <ligand>
        <name>N(1)-(5-phospho-beta-D-ribosyl)glycinamide</name>
        <dbReference type="ChEBI" id="CHEBI:143788"/>
    </ligand>
</feature>
<comment type="catalytic activity">
    <reaction evidence="5 6">
        <text>N(1)-(5-phospho-beta-D-ribosyl)glycinamide + (6R)-10-formyltetrahydrofolate = N(2)-formyl-N(1)-(5-phospho-beta-D-ribosyl)glycinamide + (6S)-5,6,7,8-tetrahydrofolate + H(+)</text>
        <dbReference type="Rhea" id="RHEA:15053"/>
        <dbReference type="ChEBI" id="CHEBI:15378"/>
        <dbReference type="ChEBI" id="CHEBI:57453"/>
        <dbReference type="ChEBI" id="CHEBI:143788"/>
        <dbReference type="ChEBI" id="CHEBI:147286"/>
        <dbReference type="ChEBI" id="CHEBI:195366"/>
        <dbReference type="EC" id="2.1.2.2"/>
    </reaction>
</comment>
<feature type="binding site" evidence="6">
    <location>
        <begin position="93"/>
        <end position="96"/>
    </location>
    <ligand>
        <name>(6R)-10-formyltetrahydrofolate</name>
        <dbReference type="ChEBI" id="CHEBI:195366"/>
    </ligand>
</feature>